<dbReference type="GO" id="GO:0005975">
    <property type="term" value="P:carbohydrate metabolic process"/>
    <property type="evidence" value="ECO:0007669"/>
    <property type="project" value="InterPro"/>
</dbReference>
<dbReference type="Gene3D" id="1.50.10.10">
    <property type="match status" value="1"/>
</dbReference>
<dbReference type="Pfam" id="PF03190">
    <property type="entry name" value="Thioredox_DsbH"/>
    <property type="match status" value="1"/>
</dbReference>
<dbReference type="SUPFAM" id="SSF48208">
    <property type="entry name" value="Six-hairpin glycosidases"/>
    <property type="match status" value="1"/>
</dbReference>
<name>A0A8H8RVF9_9HELO</name>
<gene>
    <name evidence="3" type="primary">SPATA20</name>
    <name evidence="3" type="ORF">LSUB1_G002802</name>
</gene>
<evidence type="ECO:0000256" key="1">
    <source>
        <dbReference type="SAM" id="MobiDB-lite"/>
    </source>
</evidence>
<accession>A0A8H8RVF9</accession>
<dbReference type="Gene3D" id="3.40.30.10">
    <property type="entry name" value="Glutaredoxin"/>
    <property type="match status" value="1"/>
</dbReference>
<dbReference type="Proteomes" id="UP000462212">
    <property type="component" value="Unassembled WGS sequence"/>
</dbReference>
<dbReference type="InterPro" id="IPR012341">
    <property type="entry name" value="6hp_glycosidase-like_sf"/>
</dbReference>
<dbReference type="EMBL" id="QGMJ01000124">
    <property type="protein sequence ID" value="TVY41754.1"/>
    <property type="molecule type" value="Genomic_DNA"/>
</dbReference>
<dbReference type="PANTHER" id="PTHR42899">
    <property type="entry name" value="SPERMATOGENESIS-ASSOCIATED PROTEIN 20"/>
    <property type="match status" value="1"/>
</dbReference>
<dbReference type="AlphaFoldDB" id="A0A8H8RVF9"/>
<feature type="domain" description="Spermatogenesis-associated protein 20-like TRX" evidence="2">
    <location>
        <begin position="41"/>
        <end position="206"/>
    </location>
</feature>
<dbReference type="SUPFAM" id="SSF52833">
    <property type="entry name" value="Thioredoxin-like"/>
    <property type="match status" value="1"/>
</dbReference>
<dbReference type="CDD" id="cd02955">
    <property type="entry name" value="SSP411"/>
    <property type="match status" value="1"/>
</dbReference>
<evidence type="ECO:0000313" key="3">
    <source>
        <dbReference type="EMBL" id="TVY41754.1"/>
    </source>
</evidence>
<dbReference type="InterPro" id="IPR036249">
    <property type="entry name" value="Thioredoxin-like_sf"/>
</dbReference>
<dbReference type="GO" id="GO:0003824">
    <property type="term" value="F:catalytic activity"/>
    <property type="evidence" value="ECO:0007669"/>
    <property type="project" value="UniProtKB-ARBA"/>
</dbReference>
<dbReference type="InterPro" id="IPR004879">
    <property type="entry name" value="Ssp411-like_TRX"/>
</dbReference>
<feature type="region of interest" description="Disordered" evidence="1">
    <location>
        <begin position="775"/>
        <end position="804"/>
    </location>
</feature>
<dbReference type="OrthoDB" id="1923667at2759"/>
<organism evidence="3 4">
    <name type="scientific">Lachnellula subtilissima</name>
    <dbReference type="NCBI Taxonomy" id="602034"/>
    <lineage>
        <taxon>Eukaryota</taxon>
        <taxon>Fungi</taxon>
        <taxon>Dikarya</taxon>
        <taxon>Ascomycota</taxon>
        <taxon>Pezizomycotina</taxon>
        <taxon>Leotiomycetes</taxon>
        <taxon>Helotiales</taxon>
        <taxon>Lachnaceae</taxon>
        <taxon>Lachnellula</taxon>
    </lineage>
</organism>
<feature type="region of interest" description="Disordered" evidence="1">
    <location>
        <begin position="1"/>
        <end position="38"/>
    </location>
</feature>
<reference evidence="3 4" key="1">
    <citation type="submission" date="2018-05" db="EMBL/GenBank/DDBJ databases">
        <title>Genome sequencing and assembly of the regulated plant pathogen Lachnellula willkommii and related sister species for the development of diagnostic species identification markers.</title>
        <authorList>
            <person name="Giroux E."/>
            <person name="Bilodeau G."/>
        </authorList>
    </citation>
    <scope>NUCLEOTIDE SEQUENCE [LARGE SCALE GENOMIC DNA]</scope>
    <source>
        <strain evidence="3 4">CBS 197.66</strain>
    </source>
</reference>
<keyword evidence="4" id="KW-1185">Reference proteome</keyword>
<sequence length="804" mass="89472">MTAQIRGVNGEGQGLGQAWKDGLESNEQPNEEPKETTALVNRAGESRSPYVRAHSSNPVAWQIWGDEAIELARKENRLLFVSIGYSACHWCHVMERESFENEEVAAILNDAFIPIKIDREERPDIDRIYMNFVQATTGSGGWPLNVFVTPDLEPVFGGTYWPGPTSSTTPFEDQVDFLAILHKLSTVWKEQEERCRQDSSEILKKLKDFASEGTFGDRRGEGGDGLDIELLEEANQHFLSTYDSQNGGFGSAPKFPTPSKLSFLLRLRQFPSAVHDVVGEEDCQKAENMAMTTLRKMARGGIHDHIGNGFSRYSVTADWSLPHFEKMLYDNAQLLHIYLDAFLLSRDPEMLGVVYGIASYLTSTLEHSAGGFYSSEDADSFYKRGDSEKREGAYYVWTKREFENVLGPHAEPILSAFFNVSGHGNVKPENDPHDEFIDQNVLTVANSPSTLASTFGMKEEEIVRIIKDGKATLRAHREKERVKPGLDDKIIVSWNGIAIGALARTAAVIKGFDPVKSEEYLKSALKAATFIKENLYEDSTKTLYRIWREGRGETKGFADDYAFLVDGLIDLYEATFNEEWLHWADDLQHSQISLFYDISGTGAFYSTDSSAAHVILRLKDGMDASEPSTNGISASNLYRLSSLLNDDTYSKKAEETVAGFESEMLQYPWLFASFMPSIVAGHLGLKGTVVSGDGVGNDKINNFEKQPRGSFGTFAKLDSSNSWLRQRNSLLKDFGLDGKQRVLICQDNTCHEEELEGQTADALNLGNVAAALPTKPTNQVVEPEKESKEVVQPALPGKENVPLS</sequence>
<evidence type="ECO:0000259" key="2">
    <source>
        <dbReference type="Pfam" id="PF03190"/>
    </source>
</evidence>
<dbReference type="InterPro" id="IPR024705">
    <property type="entry name" value="Ssp411"/>
</dbReference>
<proteinExistence type="predicted"/>
<evidence type="ECO:0000313" key="4">
    <source>
        <dbReference type="Proteomes" id="UP000462212"/>
    </source>
</evidence>
<protein>
    <submittedName>
        <fullName evidence="3">Spermatogenesis-associated protein</fullName>
    </submittedName>
</protein>
<dbReference type="PIRSF" id="PIRSF006402">
    <property type="entry name" value="UCP006402_thioredoxin"/>
    <property type="match status" value="1"/>
</dbReference>
<dbReference type="InterPro" id="IPR008928">
    <property type="entry name" value="6-hairpin_glycosidase_sf"/>
</dbReference>
<dbReference type="PANTHER" id="PTHR42899:SF1">
    <property type="entry name" value="SPERMATOGENESIS-ASSOCIATED PROTEIN 20"/>
    <property type="match status" value="1"/>
</dbReference>
<comment type="caution">
    <text evidence="3">The sequence shown here is derived from an EMBL/GenBank/DDBJ whole genome shotgun (WGS) entry which is preliminary data.</text>
</comment>